<dbReference type="HOGENOM" id="CLU_055416_0_0_9"/>
<dbReference type="SUPFAM" id="SSF53756">
    <property type="entry name" value="UDP-Glycosyltransferase/glycogen phosphorylase"/>
    <property type="match status" value="1"/>
</dbReference>
<evidence type="ECO:0000256" key="1">
    <source>
        <dbReference type="ARBA" id="ARBA00022676"/>
    </source>
</evidence>
<dbReference type="RefSeq" id="WP_015778189.1">
    <property type="nucleotide sequence ID" value="NC_013171.1"/>
</dbReference>
<sequence>MKQLCLFTNEFPYGSWEAYLETEVKYYSKFDKIYIYSLQLRKEHSIKIRDIDCNAFVFPIYYASKIKYFLYSFVSLFDKNLYIELKNLINNNRFNFSRLVQLFVFVSRSHYEANKITKNFSKEDLVNSVLYSYRFEYQPYVAYLVKKKLGINSKIICRAHRFDLYEEKRPTGYIPMREILLSFIDKVYPCSNDGSEYLKNKFPNYKDKIETKFLGTIDYGTQDYNESDILRLVSCSNVVSVKRLDLIVESLSLITNKEIEWTHYGNGPEMEKIKNISNKVGNNIKINFMGNVSNQDLMKEYKNNVYDWFINVSTSEGIPVSIMEAMSFGIPCIATDVGGTSEIVEDKKNGVLLPSNIDEFRLASIINNITKMDKRKYFNLRKNSRIKWNEKYNADTNYKKFVNDLLVVGDF</sequence>
<dbReference type="CAZy" id="GT4">
    <property type="family name" value="Glycosyltransferase Family 4"/>
</dbReference>
<accession>C7RDM7</accession>
<dbReference type="Proteomes" id="UP000002294">
    <property type="component" value="Chromosome"/>
</dbReference>
<dbReference type="PANTHER" id="PTHR12526:SF629">
    <property type="entry name" value="TEICHURONIC ACID BIOSYNTHESIS GLYCOSYLTRANSFERASE TUAH-RELATED"/>
    <property type="match status" value="1"/>
</dbReference>
<keyword evidence="5" id="KW-1185">Reference proteome</keyword>
<dbReference type="PANTHER" id="PTHR12526">
    <property type="entry name" value="GLYCOSYLTRANSFERASE"/>
    <property type="match status" value="1"/>
</dbReference>
<dbReference type="EMBL" id="CP001708">
    <property type="protein sequence ID" value="ACV29290.1"/>
    <property type="molecule type" value="Genomic_DNA"/>
</dbReference>
<dbReference type="AlphaFoldDB" id="C7RDM7"/>
<dbReference type="Gene3D" id="3.40.50.2000">
    <property type="entry name" value="Glycogen Phosphorylase B"/>
    <property type="match status" value="2"/>
</dbReference>
<organism evidence="4 5">
    <name type="scientific">Anaerococcus prevotii (strain ATCC 9321 / DSM 20548 / JCM 6508 / NCTC 11806 / PC1)</name>
    <name type="common">Peptostreptococcus prevotii</name>
    <name type="synonym">Peptococcus prevotii</name>
    <dbReference type="NCBI Taxonomy" id="525919"/>
    <lineage>
        <taxon>Bacteria</taxon>
        <taxon>Bacillati</taxon>
        <taxon>Bacillota</taxon>
        <taxon>Tissierellia</taxon>
        <taxon>Tissierellales</taxon>
        <taxon>Peptoniphilaceae</taxon>
        <taxon>Anaerococcus</taxon>
    </lineage>
</organism>
<dbReference type="KEGG" id="apr:Apre_1267"/>
<dbReference type="eggNOG" id="COG0438">
    <property type="taxonomic scope" value="Bacteria"/>
</dbReference>
<evidence type="ECO:0000313" key="5">
    <source>
        <dbReference type="Proteomes" id="UP000002294"/>
    </source>
</evidence>
<dbReference type="GO" id="GO:0016757">
    <property type="term" value="F:glycosyltransferase activity"/>
    <property type="evidence" value="ECO:0007669"/>
    <property type="project" value="UniProtKB-KW"/>
</dbReference>
<feature type="domain" description="Glycosyl transferase family 1" evidence="3">
    <location>
        <begin position="232"/>
        <end position="384"/>
    </location>
</feature>
<dbReference type="InterPro" id="IPR001296">
    <property type="entry name" value="Glyco_trans_1"/>
</dbReference>
<protein>
    <submittedName>
        <fullName evidence="4">Glycosyl transferase group 1</fullName>
    </submittedName>
</protein>
<dbReference type="OrthoDB" id="9772485at2"/>
<gene>
    <name evidence="4" type="ordered locus">Apre_1267</name>
</gene>
<reference evidence="4 5" key="1">
    <citation type="journal article" date="2009" name="Stand. Genomic Sci.">
        <title>Complete genome sequence of Anaerococcus prevotii type strain (PC1).</title>
        <authorList>
            <person name="Labutti K."/>
            <person name="Pukall R."/>
            <person name="Steenblock K."/>
            <person name="Glavina Del Rio T."/>
            <person name="Tice H."/>
            <person name="Copeland A."/>
            <person name="Cheng J.F."/>
            <person name="Lucas S."/>
            <person name="Chen F."/>
            <person name="Nolan M."/>
            <person name="Bruce D."/>
            <person name="Goodwin L."/>
            <person name="Pitluck S."/>
            <person name="Ivanova N."/>
            <person name="Mavromatis K."/>
            <person name="Ovchinnikova G."/>
            <person name="Pati A."/>
            <person name="Chen A."/>
            <person name="Palaniappan K."/>
            <person name="Land M."/>
            <person name="Hauser L."/>
            <person name="Chang Y.J."/>
            <person name="Jeffries C.D."/>
            <person name="Chain P."/>
            <person name="Saunders E."/>
            <person name="Brettin T."/>
            <person name="Detter J.C."/>
            <person name="Han C."/>
            <person name="Goker M."/>
            <person name="Bristow J."/>
            <person name="Eisen J.A."/>
            <person name="Markowitz V."/>
            <person name="Hugenholtz P."/>
            <person name="Kyrpides N.C."/>
            <person name="Klenk H.P."/>
            <person name="Lapidus A."/>
        </authorList>
    </citation>
    <scope>NUCLEOTIDE SEQUENCE [LARGE SCALE GENOMIC DNA]</scope>
    <source>
        <strain evidence="5">ATCC 9321 / DSM 20548 / JCM 6508 / NCTC 11806 / PC1</strain>
    </source>
</reference>
<keyword evidence="1" id="KW-0328">Glycosyltransferase</keyword>
<evidence type="ECO:0000313" key="4">
    <source>
        <dbReference type="EMBL" id="ACV29290.1"/>
    </source>
</evidence>
<dbReference type="STRING" id="525919.Apre_1267"/>
<proteinExistence type="predicted"/>
<evidence type="ECO:0000259" key="3">
    <source>
        <dbReference type="Pfam" id="PF00534"/>
    </source>
</evidence>
<keyword evidence="2 4" id="KW-0808">Transferase</keyword>
<evidence type="ECO:0000256" key="2">
    <source>
        <dbReference type="ARBA" id="ARBA00022679"/>
    </source>
</evidence>
<name>C7RDM7_ANAPD</name>
<dbReference type="Pfam" id="PF00534">
    <property type="entry name" value="Glycos_transf_1"/>
    <property type="match status" value="1"/>
</dbReference>